<sequence>IKSFVSRSNDKYGKALQKYFNDIKKISYKATKSNIRGKPILGNSVKLVEFEPESGSINSIITALIFEQSPSISFGQILKNVKKMSKKSKIEIIKQLINARQNRRHRPPRAFEMTNYTFDLVTNFGMFRDLHRHRALTLERQLLTTDHNFDTPNEIADLGIEKDFDDCMYLTKSIFQKIRRKFPEQSQYIVNFAYNYPYYMKFNLREATHLIELRTVPQGHADYRKIVQEMYRLINKKHPTLSKIIKFVDMNQYELERFESEKRTEEKRKKNE</sequence>
<dbReference type="Pfam" id="PF02511">
    <property type="entry name" value="Thy1"/>
    <property type="match status" value="1"/>
</dbReference>
<dbReference type="GO" id="GO:0004799">
    <property type="term" value="F:thymidylate synthase activity"/>
    <property type="evidence" value="ECO:0007669"/>
    <property type="project" value="TreeGrafter"/>
</dbReference>
<dbReference type="InterPro" id="IPR036098">
    <property type="entry name" value="Thymidylate_synthase_ThyX_sf"/>
</dbReference>
<dbReference type="GO" id="GO:0050660">
    <property type="term" value="F:flavin adenine dinucleotide binding"/>
    <property type="evidence" value="ECO:0007669"/>
    <property type="project" value="InterPro"/>
</dbReference>
<dbReference type="GO" id="GO:0070402">
    <property type="term" value="F:NADPH binding"/>
    <property type="evidence" value="ECO:0007669"/>
    <property type="project" value="TreeGrafter"/>
</dbReference>
<dbReference type="SUPFAM" id="SSF69796">
    <property type="entry name" value="Thymidylate synthase-complementing protein Thy1"/>
    <property type="match status" value="1"/>
</dbReference>
<evidence type="ECO:0000313" key="1">
    <source>
        <dbReference type="EMBL" id="SVC90936.1"/>
    </source>
</evidence>
<name>A0A382QZR6_9ZZZZ</name>
<dbReference type="InterPro" id="IPR003669">
    <property type="entry name" value="Thymidylate_synthase_ThyX"/>
</dbReference>
<organism evidence="1">
    <name type="scientific">marine metagenome</name>
    <dbReference type="NCBI Taxonomy" id="408172"/>
    <lineage>
        <taxon>unclassified sequences</taxon>
        <taxon>metagenomes</taxon>
        <taxon>ecological metagenomes</taxon>
    </lineage>
</organism>
<feature type="non-terminal residue" evidence="1">
    <location>
        <position position="1"/>
    </location>
</feature>
<dbReference type="GO" id="GO:0050797">
    <property type="term" value="F:thymidylate synthase (FAD) activity"/>
    <property type="evidence" value="ECO:0007669"/>
    <property type="project" value="InterPro"/>
</dbReference>
<evidence type="ECO:0008006" key="2">
    <source>
        <dbReference type="Google" id="ProtNLM"/>
    </source>
</evidence>
<reference evidence="1" key="1">
    <citation type="submission" date="2018-05" db="EMBL/GenBank/DDBJ databases">
        <authorList>
            <person name="Lanie J.A."/>
            <person name="Ng W.-L."/>
            <person name="Kazmierczak K.M."/>
            <person name="Andrzejewski T.M."/>
            <person name="Davidsen T.M."/>
            <person name="Wayne K.J."/>
            <person name="Tettelin H."/>
            <person name="Glass J.I."/>
            <person name="Rusch D."/>
            <person name="Podicherti R."/>
            <person name="Tsui H.-C.T."/>
            <person name="Winkler M.E."/>
        </authorList>
    </citation>
    <scope>NUCLEOTIDE SEQUENCE</scope>
</reference>
<gene>
    <name evidence="1" type="ORF">METZ01_LOCUS343790</name>
</gene>
<dbReference type="Gene3D" id="3.30.1360.170">
    <property type="match status" value="1"/>
</dbReference>
<dbReference type="AlphaFoldDB" id="A0A382QZR6"/>
<proteinExistence type="predicted"/>
<accession>A0A382QZR6</accession>
<dbReference type="PANTHER" id="PTHR34934:SF1">
    <property type="entry name" value="FLAVIN-DEPENDENT THYMIDYLATE SYNTHASE"/>
    <property type="match status" value="1"/>
</dbReference>
<dbReference type="PROSITE" id="PS51331">
    <property type="entry name" value="THYX"/>
    <property type="match status" value="1"/>
</dbReference>
<dbReference type="GO" id="GO:0006231">
    <property type="term" value="P:dTMP biosynthetic process"/>
    <property type="evidence" value="ECO:0007669"/>
    <property type="project" value="InterPro"/>
</dbReference>
<dbReference type="PANTHER" id="PTHR34934">
    <property type="entry name" value="FLAVIN-DEPENDENT THYMIDYLATE SYNTHASE"/>
    <property type="match status" value="1"/>
</dbReference>
<dbReference type="EMBL" id="UINC01118066">
    <property type="protein sequence ID" value="SVC90936.1"/>
    <property type="molecule type" value="Genomic_DNA"/>
</dbReference>
<protein>
    <recommendedName>
        <fullName evidence="2">Thymidylate synthase complementing protein ThyX</fullName>
    </recommendedName>
</protein>
<dbReference type="CDD" id="cd20175">
    <property type="entry name" value="ThyX"/>
    <property type="match status" value="1"/>
</dbReference>